<dbReference type="KEGG" id="ptx:ABW99_07265"/>
<dbReference type="AlphaFoldDB" id="A0A0G3EM52"/>
<protein>
    <recommendedName>
        <fullName evidence="4">DUF1269 domain-containing protein</fullName>
    </recommendedName>
</protein>
<keyword evidence="3" id="KW-1185">Reference proteome</keyword>
<dbReference type="PATRIC" id="fig|445709.3.peg.1552"/>
<dbReference type="Proteomes" id="UP000036700">
    <property type="component" value="Chromosome"/>
</dbReference>
<reference evidence="3" key="1">
    <citation type="submission" date="2015-06" db="EMBL/GenBank/DDBJ databases">
        <authorList>
            <person name="Lim Y.L."/>
            <person name="Ee R."/>
            <person name="Yong D."/>
            <person name="How K.Y."/>
            <person name="Yin W.F."/>
            <person name="Chan K.G."/>
        </authorList>
    </citation>
    <scope>NUCLEOTIDE SEQUENCE [LARGE SCALE GENOMIC DNA]</scope>
    <source>
        <strain evidence="3">DSM 25325</strain>
    </source>
</reference>
<keyword evidence="1" id="KW-0472">Membrane</keyword>
<keyword evidence="1" id="KW-0812">Transmembrane</keyword>
<accession>A0A0G3EM52</accession>
<dbReference type="EMBL" id="CP011568">
    <property type="protein sequence ID" value="AKJ68040.1"/>
    <property type="molecule type" value="Genomic_DNA"/>
</dbReference>
<sequence>MRRLYFLLPDVTTAKSIVTELMVNRIEWRRIHIIANSDVPLEGLPEASLLQSSDLIPALARGSAAGGITGALAGLTAIAFPPAGLTIAGGAVVALTLAGVGFGAWMGTMIGSSVPSSRLNDFQEAVEGGALLMMVDMPPDRVEEISQLIKLRYPLAVIEGTDPTIPPFP</sequence>
<feature type="transmembrane region" description="Helical" evidence="1">
    <location>
        <begin position="58"/>
        <end position="80"/>
    </location>
</feature>
<proteinExistence type="predicted"/>
<dbReference type="OrthoDB" id="8775484at2"/>
<feature type="transmembrane region" description="Helical" evidence="1">
    <location>
        <begin position="86"/>
        <end position="108"/>
    </location>
</feature>
<evidence type="ECO:0000313" key="3">
    <source>
        <dbReference type="Proteomes" id="UP000036700"/>
    </source>
</evidence>
<evidence type="ECO:0000256" key="1">
    <source>
        <dbReference type="SAM" id="Phobius"/>
    </source>
</evidence>
<dbReference type="STRING" id="445709.ABW99_07265"/>
<name>A0A0G3EM52_9BURK</name>
<dbReference type="RefSeq" id="WP_047213860.1">
    <property type="nucleotide sequence ID" value="NZ_CP011568.3"/>
</dbReference>
<keyword evidence="1" id="KW-1133">Transmembrane helix</keyword>
<evidence type="ECO:0000313" key="2">
    <source>
        <dbReference type="EMBL" id="AKJ68040.1"/>
    </source>
</evidence>
<organism evidence="2 3">
    <name type="scientific">Pandoraea thiooxydans</name>
    <dbReference type="NCBI Taxonomy" id="445709"/>
    <lineage>
        <taxon>Bacteria</taxon>
        <taxon>Pseudomonadati</taxon>
        <taxon>Pseudomonadota</taxon>
        <taxon>Betaproteobacteria</taxon>
        <taxon>Burkholderiales</taxon>
        <taxon>Burkholderiaceae</taxon>
        <taxon>Pandoraea</taxon>
    </lineage>
</organism>
<evidence type="ECO:0008006" key="4">
    <source>
        <dbReference type="Google" id="ProtNLM"/>
    </source>
</evidence>
<gene>
    <name evidence="2" type="ORF">ABW99_07265</name>
</gene>